<evidence type="ECO:0000313" key="2">
    <source>
        <dbReference type="EMBL" id="KAK9911662.1"/>
    </source>
</evidence>
<proteinExistence type="predicted"/>
<dbReference type="EMBL" id="JBEDUW010000007">
    <property type="protein sequence ID" value="KAK9911662.1"/>
    <property type="molecule type" value="Genomic_DNA"/>
</dbReference>
<evidence type="ECO:0000313" key="1">
    <source>
        <dbReference type="EMBL" id="KAK9911642.1"/>
    </source>
</evidence>
<reference evidence="1 3" key="1">
    <citation type="journal article" date="2023" name="G3 (Bethesda)">
        <title>A chromosome-length genome assembly and annotation of blackberry (Rubus argutus, cv. 'Hillquist').</title>
        <authorList>
            <person name="Bruna T."/>
            <person name="Aryal R."/>
            <person name="Dudchenko O."/>
            <person name="Sargent D.J."/>
            <person name="Mead D."/>
            <person name="Buti M."/>
            <person name="Cavallini A."/>
            <person name="Hytonen T."/>
            <person name="Andres J."/>
            <person name="Pham M."/>
            <person name="Weisz D."/>
            <person name="Mascagni F."/>
            <person name="Usai G."/>
            <person name="Natali L."/>
            <person name="Bassil N."/>
            <person name="Fernandez G.E."/>
            <person name="Lomsadze A."/>
            <person name="Armour M."/>
            <person name="Olukolu B."/>
            <person name="Poorten T."/>
            <person name="Britton C."/>
            <person name="Davik J."/>
            <person name="Ashrafi H."/>
            <person name="Aiden E.L."/>
            <person name="Borodovsky M."/>
            <person name="Worthington M."/>
        </authorList>
    </citation>
    <scope>NUCLEOTIDE SEQUENCE [LARGE SCALE GENOMIC DNA]</scope>
    <source>
        <strain evidence="1">PI 553951</strain>
    </source>
</reference>
<sequence>MADEQLAVVGDTWCISRLHRVIKPEKALLCTKFLLDIKATIRRLHGVNTNFEDDHEDLIDILLAEDKWSANENGVTVELEHDDPYDVNVDAISQVLSHLQVPLQAHESLVDTILFRSYESARNCGSCVDLKILHMEISVDLYVV</sequence>
<evidence type="ECO:0000313" key="3">
    <source>
        <dbReference type="Proteomes" id="UP001457282"/>
    </source>
</evidence>
<dbReference type="EMBL" id="JBEDUW010000007">
    <property type="protein sequence ID" value="KAK9911642.1"/>
    <property type="molecule type" value="Genomic_DNA"/>
</dbReference>
<dbReference type="AlphaFoldDB" id="A0AAW1VUB3"/>
<name>A0AAW1VUB3_RUBAR</name>
<organism evidence="1 3">
    <name type="scientific">Rubus argutus</name>
    <name type="common">Southern blackberry</name>
    <dbReference type="NCBI Taxonomy" id="59490"/>
    <lineage>
        <taxon>Eukaryota</taxon>
        <taxon>Viridiplantae</taxon>
        <taxon>Streptophyta</taxon>
        <taxon>Embryophyta</taxon>
        <taxon>Tracheophyta</taxon>
        <taxon>Spermatophyta</taxon>
        <taxon>Magnoliopsida</taxon>
        <taxon>eudicotyledons</taxon>
        <taxon>Gunneridae</taxon>
        <taxon>Pentapetalae</taxon>
        <taxon>rosids</taxon>
        <taxon>fabids</taxon>
        <taxon>Rosales</taxon>
        <taxon>Rosaceae</taxon>
        <taxon>Rosoideae</taxon>
        <taxon>Rosoideae incertae sedis</taxon>
        <taxon>Rubus</taxon>
    </lineage>
</organism>
<dbReference type="Proteomes" id="UP001457282">
    <property type="component" value="Unassembled WGS sequence"/>
</dbReference>
<gene>
    <name evidence="1" type="ORF">M0R45_035538</name>
    <name evidence="2" type="ORF">M0R45_035558</name>
</gene>
<accession>A0AAW1VUB3</accession>
<comment type="caution">
    <text evidence="1">The sequence shown here is derived from an EMBL/GenBank/DDBJ whole genome shotgun (WGS) entry which is preliminary data.</text>
</comment>
<protein>
    <submittedName>
        <fullName evidence="1">Uncharacterized protein</fullName>
    </submittedName>
</protein>
<keyword evidence="3" id="KW-1185">Reference proteome</keyword>